<evidence type="ECO:0000256" key="5">
    <source>
        <dbReference type="ARBA" id="ARBA00022723"/>
    </source>
</evidence>
<comment type="caution">
    <text evidence="10">The sequence shown here is derived from an EMBL/GenBank/DDBJ whole genome shotgun (WGS) entry which is preliminary data.</text>
</comment>
<dbReference type="InterPro" id="IPR012337">
    <property type="entry name" value="RNaseH-like_sf"/>
</dbReference>
<evidence type="ECO:0000256" key="4">
    <source>
        <dbReference type="ARBA" id="ARBA00022722"/>
    </source>
</evidence>
<dbReference type="EMBL" id="JAYKXP010000162">
    <property type="protein sequence ID" value="KAK7021822.1"/>
    <property type="molecule type" value="Genomic_DNA"/>
</dbReference>
<evidence type="ECO:0000313" key="11">
    <source>
        <dbReference type="Proteomes" id="UP001383192"/>
    </source>
</evidence>
<organism evidence="10 11">
    <name type="scientific">Paramarasmius palmivorus</name>
    <dbReference type="NCBI Taxonomy" id="297713"/>
    <lineage>
        <taxon>Eukaryota</taxon>
        <taxon>Fungi</taxon>
        <taxon>Dikarya</taxon>
        <taxon>Basidiomycota</taxon>
        <taxon>Agaricomycotina</taxon>
        <taxon>Agaricomycetes</taxon>
        <taxon>Agaricomycetidae</taxon>
        <taxon>Agaricales</taxon>
        <taxon>Marasmiineae</taxon>
        <taxon>Marasmiaceae</taxon>
        <taxon>Paramarasmius</taxon>
    </lineage>
</organism>
<evidence type="ECO:0000256" key="7">
    <source>
        <dbReference type="ARBA" id="ARBA00022801"/>
    </source>
</evidence>
<evidence type="ECO:0000256" key="1">
    <source>
        <dbReference type="ARBA" id="ARBA00000077"/>
    </source>
</evidence>
<dbReference type="Pfam" id="PF00075">
    <property type="entry name" value="RNase_H"/>
    <property type="match status" value="1"/>
</dbReference>
<dbReference type="PROSITE" id="PS50879">
    <property type="entry name" value="RNASE_H_1"/>
    <property type="match status" value="1"/>
</dbReference>
<proteinExistence type="inferred from homology"/>
<dbReference type="AlphaFoldDB" id="A0AAW0B7D5"/>
<keyword evidence="6" id="KW-0255">Endonuclease</keyword>
<feature type="domain" description="RNase H type-1" evidence="9">
    <location>
        <begin position="1"/>
        <end position="140"/>
    </location>
</feature>
<dbReference type="Gene3D" id="3.30.420.10">
    <property type="entry name" value="Ribonuclease H-like superfamily/Ribonuclease H"/>
    <property type="match status" value="1"/>
</dbReference>
<feature type="region of interest" description="Disordered" evidence="8">
    <location>
        <begin position="167"/>
        <end position="241"/>
    </location>
</feature>
<comment type="similarity">
    <text evidence="2">Belongs to the RNase H family.</text>
</comment>
<keyword evidence="7" id="KW-0378">Hydrolase</keyword>
<dbReference type="SUPFAM" id="SSF53098">
    <property type="entry name" value="Ribonuclease H-like"/>
    <property type="match status" value="1"/>
</dbReference>
<keyword evidence="5" id="KW-0479">Metal-binding</keyword>
<reference evidence="10 11" key="1">
    <citation type="submission" date="2024-01" db="EMBL/GenBank/DDBJ databases">
        <title>A draft genome for a cacao thread blight-causing isolate of Paramarasmius palmivorus.</title>
        <authorList>
            <person name="Baruah I.K."/>
            <person name="Bukari Y."/>
            <person name="Amoako-Attah I."/>
            <person name="Meinhardt L.W."/>
            <person name="Bailey B.A."/>
            <person name="Cohen S.P."/>
        </authorList>
    </citation>
    <scope>NUCLEOTIDE SEQUENCE [LARGE SCALE GENOMIC DNA]</scope>
    <source>
        <strain evidence="10 11">GH-12</strain>
    </source>
</reference>
<dbReference type="PANTHER" id="PTHR10642">
    <property type="entry name" value="RIBONUCLEASE H1"/>
    <property type="match status" value="1"/>
</dbReference>
<evidence type="ECO:0000256" key="6">
    <source>
        <dbReference type="ARBA" id="ARBA00022759"/>
    </source>
</evidence>
<keyword evidence="4" id="KW-0540">Nuclease</keyword>
<gene>
    <name evidence="10" type="ORF">VNI00_017266</name>
</gene>
<keyword evidence="11" id="KW-1185">Reference proteome</keyword>
<dbReference type="EC" id="3.1.26.4" evidence="3"/>
<dbReference type="InterPro" id="IPR036397">
    <property type="entry name" value="RNaseH_sf"/>
</dbReference>
<dbReference type="GO" id="GO:0003676">
    <property type="term" value="F:nucleic acid binding"/>
    <property type="evidence" value="ECO:0007669"/>
    <property type="project" value="InterPro"/>
</dbReference>
<dbReference type="GO" id="GO:0043137">
    <property type="term" value="P:DNA replication, removal of RNA primer"/>
    <property type="evidence" value="ECO:0007669"/>
    <property type="project" value="TreeGrafter"/>
</dbReference>
<dbReference type="InterPro" id="IPR002156">
    <property type="entry name" value="RNaseH_domain"/>
</dbReference>
<dbReference type="GO" id="GO:0004523">
    <property type="term" value="F:RNA-DNA hybrid ribonuclease activity"/>
    <property type="evidence" value="ECO:0007669"/>
    <property type="project" value="UniProtKB-EC"/>
</dbReference>
<sequence>MAKKALRLVLSWSQHFNRIVSERRPGPQSNITAELTAAVRALEPTPFDRKRTLAINADSDFVIQCTTRYIKTPKPNGWCKADGKSVKHPKLIRYLSALIESNEGAVQLGVKGAQLPERAPKKTWAEKEERYRKFAGAARVRDEGGDLLAFITFSDGLDPEEVLDPEVHENDNSISVRFARKRSKAKTNEANPERSSPPSQSRSTIWAGPSGVTTTQLTPVVPPQPLSRRQVQDPLTPPSYS</sequence>
<accession>A0AAW0B7D5</accession>
<dbReference type="PANTHER" id="PTHR10642:SF26">
    <property type="entry name" value="RIBONUCLEASE H1"/>
    <property type="match status" value="1"/>
</dbReference>
<comment type="catalytic activity">
    <reaction evidence="1">
        <text>Endonucleolytic cleavage to 5'-phosphomonoester.</text>
        <dbReference type="EC" id="3.1.26.4"/>
    </reaction>
</comment>
<evidence type="ECO:0000259" key="9">
    <source>
        <dbReference type="PROSITE" id="PS50879"/>
    </source>
</evidence>
<name>A0AAW0B7D5_9AGAR</name>
<dbReference type="InterPro" id="IPR050092">
    <property type="entry name" value="RNase_H"/>
</dbReference>
<evidence type="ECO:0000256" key="3">
    <source>
        <dbReference type="ARBA" id="ARBA00012180"/>
    </source>
</evidence>
<evidence type="ECO:0000256" key="8">
    <source>
        <dbReference type="SAM" id="MobiDB-lite"/>
    </source>
</evidence>
<protein>
    <recommendedName>
        <fullName evidence="3">ribonuclease H</fullName>
        <ecNumber evidence="3">3.1.26.4</ecNumber>
    </recommendedName>
</protein>
<evidence type="ECO:0000256" key="2">
    <source>
        <dbReference type="ARBA" id="ARBA00005300"/>
    </source>
</evidence>
<dbReference type="Proteomes" id="UP001383192">
    <property type="component" value="Unassembled WGS sequence"/>
</dbReference>
<feature type="compositionally biased region" description="Low complexity" evidence="8">
    <location>
        <begin position="194"/>
        <end position="203"/>
    </location>
</feature>
<evidence type="ECO:0000313" key="10">
    <source>
        <dbReference type="EMBL" id="KAK7021822.1"/>
    </source>
</evidence>
<dbReference type="GO" id="GO:0046872">
    <property type="term" value="F:metal ion binding"/>
    <property type="evidence" value="ECO:0007669"/>
    <property type="project" value="UniProtKB-KW"/>
</dbReference>